<dbReference type="InterPro" id="IPR016047">
    <property type="entry name" value="M23ase_b-sheet_dom"/>
</dbReference>
<dbReference type="EMBL" id="JFHE01000038">
    <property type="protein sequence ID" value="KDR28079.1"/>
    <property type="molecule type" value="Genomic_DNA"/>
</dbReference>
<dbReference type="Proteomes" id="UP000027439">
    <property type="component" value="Unassembled WGS sequence"/>
</dbReference>
<accession>A0A069NKH3</accession>
<dbReference type="PANTHER" id="PTHR21666:SF289">
    <property type="entry name" value="L-ALA--D-GLU ENDOPEPTIDASE"/>
    <property type="match status" value="1"/>
</dbReference>
<sequence>MSFVIWSRRSMSSQRVRFVEARTARTIAVIALIALLVAALALGIVIGTMFARTHLGEKQALAARRSFEIEQLGRIDADLSSLAPRVAALSAQVGELRDFDSRLKGSPGSGAASGVHDVPPLPDSEESATALDGSGGPELPPRLCNADRASVGTPAQRLKRAEKMVGCLDDTLSQLQRQTLAHYTAYMAFPGRDPAPGSRYGSPYGNRVDPFTGHVSFHPGLDMVAPTGTAIYASAGGRVVLAGERNGYGNAIDIRHANGVVTRYGHASRLLVKEGQFVMPGDEIAEVGSTGRSTGPHLHFEVIVGGAQLDPKPYLSLFRPKPHAQS</sequence>
<evidence type="ECO:0000313" key="5">
    <source>
        <dbReference type="Proteomes" id="UP000027439"/>
    </source>
</evidence>
<feature type="region of interest" description="Disordered" evidence="2">
    <location>
        <begin position="105"/>
        <end position="155"/>
    </location>
</feature>
<dbReference type="InterPro" id="IPR011055">
    <property type="entry name" value="Dup_hybrid_motif"/>
</dbReference>
<name>A0A069NKH3_9BURK</name>
<reference evidence="4 5" key="1">
    <citation type="submission" date="2014-03" db="EMBL/GenBank/DDBJ databases">
        <title>Draft Genome Sequences of Four Burkholderia Strains.</title>
        <authorList>
            <person name="Liu X.Y."/>
            <person name="Li C.X."/>
            <person name="Xu J.H."/>
        </authorList>
    </citation>
    <scope>NUCLEOTIDE SEQUENCE [LARGE SCALE GENOMIC DNA]</scope>
    <source>
        <strain evidence="4 5">R27</strain>
    </source>
</reference>
<evidence type="ECO:0000256" key="1">
    <source>
        <dbReference type="ARBA" id="ARBA00022729"/>
    </source>
</evidence>
<proteinExistence type="predicted"/>
<dbReference type="PANTHER" id="PTHR21666">
    <property type="entry name" value="PEPTIDASE-RELATED"/>
    <property type="match status" value="1"/>
</dbReference>
<dbReference type="InterPro" id="IPR050570">
    <property type="entry name" value="Cell_wall_metabolism_enzyme"/>
</dbReference>
<dbReference type="CDD" id="cd12797">
    <property type="entry name" value="M23_peptidase"/>
    <property type="match status" value="1"/>
</dbReference>
<dbReference type="AlphaFoldDB" id="A0A069NKH3"/>
<dbReference type="SUPFAM" id="SSF51261">
    <property type="entry name" value="Duplicated hybrid motif"/>
    <property type="match status" value="1"/>
</dbReference>
<dbReference type="eggNOG" id="COG0739">
    <property type="taxonomic scope" value="Bacteria"/>
</dbReference>
<organism evidence="4 5">
    <name type="scientific">Caballeronia grimmiae</name>
    <dbReference type="NCBI Taxonomy" id="1071679"/>
    <lineage>
        <taxon>Bacteria</taxon>
        <taxon>Pseudomonadati</taxon>
        <taxon>Pseudomonadota</taxon>
        <taxon>Betaproteobacteria</taxon>
        <taxon>Burkholderiales</taxon>
        <taxon>Burkholderiaceae</taxon>
        <taxon>Caballeronia</taxon>
    </lineage>
</organism>
<dbReference type="Gene3D" id="2.70.70.10">
    <property type="entry name" value="Glucose Permease (Domain IIA)"/>
    <property type="match status" value="1"/>
</dbReference>
<dbReference type="Pfam" id="PF01551">
    <property type="entry name" value="Peptidase_M23"/>
    <property type="match status" value="1"/>
</dbReference>
<evidence type="ECO:0000259" key="3">
    <source>
        <dbReference type="Pfam" id="PF01551"/>
    </source>
</evidence>
<comment type="caution">
    <text evidence="4">The sequence shown here is derived from an EMBL/GenBank/DDBJ whole genome shotgun (WGS) entry which is preliminary data.</text>
</comment>
<evidence type="ECO:0000256" key="2">
    <source>
        <dbReference type="SAM" id="MobiDB-lite"/>
    </source>
</evidence>
<dbReference type="FunFam" id="2.70.70.10:FF:000006">
    <property type="entry name" value="M23 family peptidase"/>
    <property type="match status" value="1"/>
</dbReference>
<keyword evidence="1" id="KW-0732">Signal</keyword>
<dbReference type="GO" id="GO:0004222">
    <property type="term" value="F:metalloendopeptidase activity"/>
    <property type="evidence" value="ECO:0007669"/>
    <property type="project" value="TreeGrafter"/>
</dbReference>
<evidence type="ECO:0000313" key="4">
    <source>
        <dbReference type="EMBL" id="KDR28079.1"/>
    </source>
</evidence>
<gene>
    <name evidence="4" type="ORF">BG57_20230</name>
</gene>
<protein>
    <submittedName>
        <fullName evidence="4">Peptidase M23</fullName>
    </submittedName>
</protein>
<feature type="domain" description="M23ase beta-sheet core" evidence="3">
    <location>
        <begin position="217"/>
        <end position="311"/>
    </location>
</feature>
<dbReference type="STRING" id="1071679.BG57_20230"/>